<dbReference type="InterPro" id="IPR003690">
    <property type="entry name" value="MTERF"/>
</dbReference>
<dbReference type="EMBL" id="BAABME010035676">
    <property type="protein sequence ID" value="GAA0159653.1"/>
    <property type="molecule type" value="Genomic_DNA"/>
</dbReference>
<keyword evidence="3" id="KW-0809">Transit peptide</keyword>
<gene>
    <name evidence="4" type="ORF">LIER_43488</name>
</gene>
<evidence type="ECO:0000313" key="4">
    <source>
        <dbReference type="EMBL" id="GAA0159653.1"/>
    </source>
</evidence>
<proteinExistence type="inferred from homology"/>
<dbReference type="PANTHER" id="PTHR13068">
    <property type="entry name" value="CGI-12 PROTEIN-RELATED"/>
    <property type="match status" value="1"/>
</dbReference>
<evidence type="ECO:0000256" key="1">
    <source>
        <dbReference type="ARBA" id="ARBA00007692"/>
    </source>
</evidence>
<protein>
    <submittedName>
        <fullName evidence="4">Uncharacterized protein</fullName>
    </submittedName>
</protein>
<dbReference type="InterPro" id="IPR038538">
    <property type="entry name" value="MTERF_sf"/>
</dbReference>
<dbReference type="PANTHER" id="PTHR13068:SF166">
    <property type="entry name" value="TRANSCRIPTION TERMINATION FACTOR MTERF15, MITOCHONDRIAL-LIKE"/>
    <property type="match status" value="1"/>
</dbReference>
<keyword evidence="2" id="KW-0804">Transcription</keyword>
<dbReference type="SMART" id="SM00733">
    <property type="entry name" value="Mterf"/>
    <property type="match status" value="4"/>
</dbReference>
<dbReference type="Pfam" id="PF02536">
    <property type="entry name" value="mTERF"/>
    <property type="match status" value="1"/>
</dbReference>
<dbReference type="GO" id="GO:0003676">
    <property type="term" value="F:nucleic acid binding"/>
    <property type="evidence" value="ECO:0007669"/>
    <property type="project" value="InterPro"/>
</dbReference>
<dbReference type="GO" id="GO:0006353">
    <property type="term" value="P:DNA-templated transcription termination"/>
    <property type="evidence" value="ECO:0007669"/>
    <property type="project" value="UniProtKB-KW"/>
</dbReference>
<comment type="similarity">
    <text evidence="1">Belongs to the mTERF family.</text>
</comment>
<keyword evidence="2" id="KW-0806">Transcription termination</keyword>
<keyword evidence="2" id="KW-0805">Transcription regulation</keyword>
<evidence type="ECO:0000313" key="5">
    <source>
        <dbReference type="Proteomes" id="UP001454036"/>
    </source>
</evidence>
<organism evidence="4 5">
    <name type="scientific">Lithospermum erythrorhizon</name>
    <name type="common">Purple gromwell</name>
    <name type="synonym">Lithospermum officinale var. erythrorhizon</name>
    <dbReference type="NCBI Taxonomy" id="34254"/>
    <lineage>
        <taxon>Eukaryota</taxon>
        <taxon>Viridiplantae</taxon>
        <taxon>Streptophyta</taxon>
        <taxon>Embryophyta</taxon>
        <taxon>Tracheophyta</taxon>
        <taxon>Spermatophyta</taxon>
        <taxon>Magnoliopsida</taxon>
        <taxon>eudicotyledons</taxon>
        <taxon>Gunneridae</taxon>
        <taxon>Pentapetalae</taxon>
        <taxon>asterids</taxon>
        <taxon>lamiids</taxon>
        <taxon>Boraginales</taxon>
        <taxon>Boraginaceae</taxon>
        <taxon>Boraginoideae</taxon>
        <taxon>Lithospermeae</taxon>
        <taxon>Lithospermum</taxon>
    </lineage>
</organism>
<evidence type="ECO:0000256" key="3">
    <source>
        <dbReference type="ARBA" id="ARBA00022946"/>
    </source>
</evidence>
<comment type="caution">
    <text evidence="4">The sequence shown here is derived from an EMBL/GenBank/DDBJ whole genome shotgun (WGS) entry which is preliminary data.</text>
</comment>
<evidence type="ECO:0000256" key="2">
    <source>
        <dbReference type="ARBA" id="ARBA00022472"/>
    </source>
</evidence>
<dbReference type="AlphaFoldDB" id="A0AAV3Q7V9"/>
<reference evidence="4 5" key="1">
    <citation type="submission" date="2024-01" db="EMBL/GenBank/DDBJ databases">
        <title>The complete chloroplast genome sequence of Lithospermum erythrorhizon: insights into the phylogenetic relationship among Boraginaceae species and the maternal lineages of purple gromwells.</title>
        <authorList>
            <person name="Okada T."/>
            <person name="Watanabe K."/>
        </authorList>
    </citation>
    <scope>NUCLEOTIDE SEQUENCE [LARGE SCALE GENOMIC DNA]</scope>
</reference>
<dbReference type="Gene3D" id="1.25.70.10">
    <property type="entry name" value="Transcription termination factor 3, mitochondrial"/>
    <property type="match status" value="1"/>
</dbReference>
<keyword evidence="5" id="KW-1185">Reference proteome</keyword>
<accession>A0AAV3Q7V9</accession>
<name>A0AAV3Q7V9_LITER</name>
<dbReference type="Proteomes" id="UP001454036">
    <property type="component" value="Unassembled WGS sequence"/>
</dbReference>
<sequence length="224" mass="26082">MIAGSSTILRRSLEKHIVSSFNFLEEFVGSDEDNSLSCETSTFFLFLESSGRLKERVKQVQDMGIDPGSSTFSTCLIVLSAAKESKWIEKMEAYKRWGCSEDEVLTSFKKQPWIMMISVEKLHAVISFFVDEIGWESSEVVRRYFMFTQSLNKRMIPRWSVFRELLSKGLVKREVTVRALFQMNEDMFCEKYVNPYKNEFPLLLKLYHDKLEASDDGIRNSINI</sequence>